<dbReference type="KEGG" id="swo:Swol_2404"/>
<sequence length="321" mass="36702">MEKKGPYTVRELKNLSPGTQFWGKYLILGKNLRKTRDGREIIDLRIGDSTGEIYSIVWESCTVNGQLEAGVVIGLLGDIGTYNQRLQVTAKRIKILEEEAGPYLKKPQASLEELIGMFEQMLQSIADPYLKELLQRVFNPETRTRFFQAPAAKKIHHNYYGGLLEHSLSVAGLCNKVADTYPDINRDLLLSGALMHDIGKLAEYEMDVAPNYTPEGRLLGHIVLGSELVADKIKDMKKEGIEFPQELEWMLKHLLVSHHGSLEFGSPVLPLFTEAYILYAMDNLDARIYVFQNKIEEDDGDDKYFSKYDSFYGQHFFTYRY</sequence>
<dbReference type="CDD" id="cd00077">
    <property type="entry name" value="HDc"/>
    <property type="match status" value="1"/>
</dbReference>
<dbReference type="EMBL" id="CP000448">
    <property type="protein sequence ID" value="ABI69693.1"/>
    <property type="molecule type" value="Genomic_DNA"/>
</dbReference>
<dbReference type="PANTHER" id="PTHR37294:SF1">
    <property type="entry name" value="3'-5' EXORIBONUCLEASE YHAM"/>
    <property type="match status" value="1"/>
</dbReference>
<dbReference type="CDD" id="cd04492">
    <property type="entry name" value="YhaM_OBF_like"/>
    <property type="match status" value="1"/>
</dbReference>
<dbReference type="HOGENOM" id="CLU_056349_2_0_9"/>
<dbReference type="GO" id="GO:0031125">
    <property type="term" value="P:rRNA 3'-end processing"/>
    <property type="evidence" value="ECO:0007669"/>
    <property type="project" value="TreeGrafter"/>
</dbReference>
<gene>
    <name evidence="3" type="ordered locus">Swol_2404</name>
</gene>
<dbReference type="InterPro" id="IPR006674">
    <property type="entry name" value="HD_domain"/>
</dbReference>
<dbReference type="STRING" id="335541.Swol_2404"/>
<dbReference type="InterPro" id="IPR006675">
    <property type="entry name" value="HDIG_dom"/>
</dbReference>
<dbReference type="RefSeq" id="WP_011641777.1">
    <property type="nucleotide sequence ID" value="NC_008346.1"/>
</dbReference>
<dbReference type="Gene3D" id="1.10.3210.10">
    <property type="entry name" value="Hypothetical protein af1432"/>
    <property type="match status" value="1"/>
</dbReference>
<proteinExistence type="predicted"/>
<dbReference type="OrthoDB" id="9778453at2"/>
<evidence type="ECO:0000313" key="3">
    <source>
        <dbReference type="EMBL" id="ABI69693.1"/>
    </source>
</evidence>
<evidence type="ECO:0000256" key="1">
    <source>
        <dbReference type="ARBA" id="ARBA00022801"/>
    </source>
</evidence>
<keyword evidence="4" id="KW-1185">Reference proteome</keyword>
<protein>
    <submittedName>
        <fullName evidence="3">HD-superfamily hydrolase</fullName>
    </submittedName>
</protein>
<evidence type="ECO:0000259" key="2">
    <source>
        <dbReference type="PROSITE" id="PS51831"/>
    </source>
</evidence>
<dbReference type="Proteomes" id="UP000001968">
    <property type="component" value="Chromosome"/>
</dbReference>
<evidence type="ECO:0000313" key="4">
    <source>
        <dbReference type="Proteomes" id="UP000001968"/>
    </source>
</evidence>
<dbReference type="InterPro" id="IPR050798">
    <property type="entry name" value="YhaM_exoribonuc/phosphodiest"/>
</dbReference>
<dbReference type="PANTHER" id="PTHR37294">
    <property type="entry name" value="3'-5' EXORIBONUCLEASE YHAM"/>
    <property type="match status" value="1"/>
</dbReference>
<dbReference type="SUPFAM" id="SSF109604">
    <property type="entry name" value="HD-domain/PDEase-like"/>
    <property type="match status" value="1"/>
</dbReference>
<name>Q0AUB1_SYNWW</name>
<accession>Q0AUB1</accession>
<reference evidence="4" key="1">
    <citation type="journal article" date="2010" name="Environ. Microbiol.">
        <title>The genome of Syntrophomonas wolfei: new insights into syntrophic metabolism and biohydrogen production.</title>
        <authorList>
            <person name="Sieber J.R."/>
            <person name="Sims D.R."/>
            <person name="Han C."/>
            <person name="Kim E."/>
            <person name="Lykidis A."/>
            <person name="Lapidus A.L."/>
            <person name="McDonnald E."/>
            <person name="Rohlin L."/>
            <person name="Culley D.E."/>
            <person name="Gunsalus R."/>
            <person name="McInerney M.J."/>
        </authorList>
    </citation>
    <scope>NUCLEOTIDE SEQUENCE [LARGE SCALE GENOMIC DNA]</scope>
    <source>
        <strain evidence="4">DSM 2245B / Goettingen</strain>
    </source>
</reference>
<dbReference type="eggNOG" id="COG3481">
    <property type="taxonomic scope" value="Bacteria"/>
</dbReference>
<dbReference type="InterPro" id="IPR003607">
    <property type="entry name" value="HD/PDEase_dom"/>
</dbReference>
<organism evidence="3 4">
    <name type="scientific">Syntrophomonas wolfei subsp. wolfei (strain DSM 2245B / Goettingen)</name>
    <dbReference type="NCBI Taxonomy" id="335541"/>
    <lineage>
        <taxon>Bacteria</taxon>
        <taxon>Bacillati</taxon>
        <taxon>Bacillota</taxon>
        <taxon>Clostridia</taxon>
        <taxon>Eubacteriales</taxon>
        <taxon>Syntrophomonadaceae</taxon>
        <taxon>Syntrophomonas</taxon>
    </lineage>
</organism>
<dbReference type="AlphaFoldDB" id="Q0AUB1"/>
<feature type="domain" description="HD" evidence="2">
    <location>
        <begin position="163"/>
        <end position="287"/>
    </location>
</feature>
<keyword evidence="1 3" id="KW-0378">Hydrolase</keyword>
<dbReference type="PROSITE" id="PS51831">
    <property type="entry name" value="HD"/>
    <property type="match status" value="1"/>
</dbReference>
<dbReference type="SMART" id="SM00471">
    <property type="entry name" value="HDc"/>
    <property type="match status" value="1"/>
</dbReference>
<dbReference type="NCBIfam" id="TIGR00277">
    <property type="entry name" value="HDIG"/>
    <property type="match status" value="1"/>
</dbReference>
<dbReference type="Pfam" id="PF01966">
    <property type="entry name" value="HD"/>
    <property type="match status" value="1"/>
</dbReference>
<dbReference type="GO" id="GO:0016787">
    <property type="term" value="F:hydrolase activity"/>
    <property type="evidence" value="ECO:0007669"/>
    <property type="project" value="UniProtKB-KW"/>
</dbReference>